<protein>
    <submittedName>
        <fullName evidence="2">Uncharacterized protein</fullName>
    </submittedName>
</protein>
<proteinExistence type="predicted"/>
<reference evidence="2 3" key="1">
    <citation type="submission" date="2017-07" db="EMBL/GenBank/DDBJ databases">
        <title>Genome sequence of the Sordaria macrospora wild type strain R19027.</title>
        <authorList>
            <person name="Nowrousian M."/>
            <person name="Teichert I."/>
            <person name="Kueck U."/>
        </authorList>
    </citation>
    <scope>NUCLEOTIDE SEQUENCE [LARGE SCALE GENOMIC DNA]</scope>
    <source>
        <strain evidence="2 3">R19027</strain>
        <tissue evidence="2">Mycelium</tissue>
    </source>
</reference>
<keyword evidence="1" id="KW-0732">Signal</keyword>
<dbReference type="Proteomes" id="UP000433876">
    <property type="component" value="Unassembled WGS sequence"/>
</dbReference>
<accession>A0A8S8ZCF3</accession>
<comment type="caution">
    <text evidence="2">The sequence shown here is derived from an EMBL/GenBank/DDBJ whole genome shotgun (WGS) entry which is preliminary data.</text>
</comment>
<evidence type="ECO:0000256" key="1">
    <source>
        <dbReference type="SAM" id="SignalP"/>
    </source>
</evidence>
<dbReference type="AlphaFoldDB" id="A0A8S8ZCF3"/>
<name>A0A8S8ZCF3_SORMA</name>
<dbReference type="VEuPathDB" id="FungiDB:SMAC_09352"/>
<sequence>MPQKHEHHHIRKRFSIMNILSAIPFLLATATNAIPTIPAAAAPTQIPSPTPTTTASTYTVTKISSTTLTTSSPVLHISPHILSLITTMTVTTYEPWPAFFASDMDVDMDMEMDSVATTVLETVVSSATWVERRRYLDVTNMRVAGGEEEELERGGSEEETTITSFVVTMENTWVVHPVPAAAPTDIFLATGAAVGCCGCSLPAPSAPIPEPTFTRASSRNTVQEEVAKPKADNMGLGEDPMCESTGLATGCQGQCVWKPSFPIPNQLQKINDTATTATNTTAATAATGLGTFWCLHIHPYHYSDPSLRMGRACWGSYLRYRQLNAPCLVGDVGMACLPCVKGGDGGVGRKDESWDAVFWEGEE</sequence>
<evidence type="ECO:0000313" key="3">
    <source>
        <dbReference type="Proteomes" id="UP000433876"/>
    </source>
</evidence>
<gene>
    <name evidence="2" type="ORF">SMACR_09352</name>
</gene>
<organism evidence="2 3">
    <name type="scientific">Sordaria macrospora</name>
    <dbReference type="NCBI Taxonomy" id="5147"/>
    <lineage>
        <taxon>Eukaryota</taxon>
        <taxon>Fungi</taxon>
        <taxon>Dikarya</taxon>
        <taxon>Ascomycota</taxon>
        <taxon>Pezizomycotina</taxon>
        <taxon>Sordariomycetes</taxon>
        <taxon>Sordariomycetidae</taxon>
        <taxon>Sordariales</taxon>
        <taxon>Sordariaceae</taxon>
        <taxon>Sordaria</taxon>
    </lineage>
</organism>
<feature type="signal peptide" evidence="1">
    <location>
        <begin position="1"/>
        <end position="33"/>
    </location>
</feature>
<feature type="chain" id="PRO_5035828147" evidence="1">
    <location>
        <begin position="34"/>
        <end position="363"/>
    </location>
</feature>
<evidence type="ECO:0000313" key="2">
    <source>
        <dbReference type="EMBL" id="KAA8624290.1"/>
    </source>
</evidence>
<dbReference type="EMBL" id="NMPR01000239">
    <property type="protein sequence ID" value="KAA8624290.1"/>
    <property type="molecule type" value="Genomic_DNA"/>
</dbReference>